<evidence type="ECO:0000313" key="4">
    <source>
        <dbReference type="Proteomes" id="UP001212152"/>
    </source>
</evidence>
<protein>
    <submittedName>
        <fullName evidence="3">Uncharacterized protein</fullName>
    </submittedName>
</protein>
<feature type="transmembrane region" description="Helical" evidence="1">
    <location>
        <begin position="195"/>
        <end position="214"/>
    </location>
</feature>
<dbReference type="Proteomes" id="UP001212152">
    <property type="component" value="Unassembled WGS sequence"/>
</dbReference>
<keyword evidence="1" id="KW-1133">Transmembrane helix</keyword>
<keyword evidence="2" id="KW-0732">Signal</keyword>
<evidence type="ECO:0000256" key="2">
    <source>
        <dbReference type="SAM" id="SignalP"/>
    </source>
</evidence>
<accession>A0AAD5TH99</accession>
<reference evidence="3" key="1">
    <citation type="submission" date="2020-05" db="EMBL/GenBank/DDBJ databases">
        <title>Phylogenomic resolution of chytrid fungi.</title>
        <authorList>
            <person name="Stajich J.E."/>
            <person name="Amses K."/>
            <person name="Simmons R."/>
            <person name="Seto K."/>
            <person name="Myers J."/>
            <person name="Bonds A."/>
            <person name="Quandt C.A."/>
            <person name="Barry K."/>
            <person name="Liu P."/>
            <person name="Grigoriev I."/>
            <person name="Longcore J.E."/>
            <person name="James T.Y."/>
        </authorList>
    </citation>
    <scope>NUCLEOTIDE SEQUENCE</scope>
    <source>
        <strain evidence="3">JEL0379</strain>
    </source>
</reference>
<gene>
    <name evidence="3" type="ORF">HDU87_005316</name>
</gene>
<dbReference type="AlphaFoldDB" id="A0AAD5TH99"/>
<proteinExistence type="predicted"/>
<keyword evidence="1" id="KW-0812">Transmembrane</keyword>
<evidence type="ECO:0000313" key="3">
    <source>
        <dbReference type="EMBL" id="KAJ3176447.1"/>
    </source>
</evidence>
<evidence type="ECO:0000256" key="1">
    <source>
        <dbReference type="SAM" id="Phobius"/>
    </source>
</evidence>
<dbReference type="EMBL" id="JADGJQ010000041">
    <property type="protein sequence ID" value="KAJ3176447.1"/>
    <property type="molecule type" value="Genomic_DNA"/>
</dbReference>
<name>A0AAD5TH99_9FUNG</name>
<feature type="chain" id="PRO_5042133129" evidence="2">
    <location>
        <begin position="20"/>
        <end position="215"/>
    </location>
</feature>
<comment type="caution">
    <text evidence="3">The sequence shown here is derived from an EMBL/GenBank/DDBJ whole genome shotgun (WGS) entry which is preliminary data.</text>
</comment>
<sequence>MFAKSLSLAVAVAALGAVAQLPTDLPFPIPTDVTVPSVPELPTGTLPSGLPTIPTVPASTSASVAASASSSAINDVSVGFATGCLATQQLKTPNITSQADADGAFQSIAKCVCNLILPMQADITRYDNQCPDPTTGKTASVDEKAQADKNFVACKAGDYATAAAAFGVSLTSGGKTWNATAPGGGAAKSSSATSVSSFAAVGLAGLVAAGFALLA</sequence>
<keyword evidence="4" id="KW-1185">Reference proteome</keyword>
<feature type="signal peptide" evidence="2">
    <location>
        <begin position="1"/>
        <end position="19"/>
    </location>
</feature>
<organism evidence="3 4">
    <name type="scientific">Geranomyces variabilis</name>
    <dbReference type="NCBI Taxonomy" id="109894"/>
    <lineage>
        <taxon>Eukaryota</taxon>
        <taxon>Fungi</taxon>
        <taxon>Fungi incertae sedis</taxon>
        <taxon>Chytridiomycota</taxon>
        <taxon>Chytridiomycota incertae sedis</taxon>
        <taxon>Chytridiomycetes</taxon>
        <taxon>Spizellomycetales</taxon>
        <taxon>Powellomycetaceae</taxon>
        <taxon>Geranomyces</taxon>
    </lineage>
</organism>
<keyword evidence="1" id="KW-0472">Membrane</keyword>